<keyword evidence="13" id="KW-1185">Reference proteome</keyword>
<evidence type="ECO:0000256" key="8">
    <source>
        <dbReference type="ARBA" id="ARBA00023002"/>
    </source>
</evidence>
<evidence type="ECO:0000313" key="12">
    <source>
        <dbReference type="EMBL" id="RZC52740.1"/>
    </source>
</evidence>
<feature type="transmembrane region" description="Helical" evidence="11">
    <location>
        <begin position="12"/>
        <end position="35"/>
    </location>
</feature>
<keyword evidence="5 11" id="KW-0812">Transmembrane</keyword>
<dbReference type="InterPro" id="IPR001128">
    <property type="entry name" value="Cyt_P450"/>
</dbReference>
<evidence type="ECO:0000256" key="5">
    <source>
        <dbReference type="ARBA" id="ARBA00022692"/>
    </source>
</evidence>
<dbReference type="GO" id="GO:0020037">
    <property type="term" value="F:heme binding"/>
    <property type="evidence" value="ECO:0007669"/>
    <property type="project" value="InterPro"/>
</dbReference>
<evidence type="ECO:0000256" key="1">
    <source>
        <dbReference type="ARBA" id="ARBA00001971"/>
    </source>
</evidence>
<sequence length="156" mass="17976">MDMAIIFDHHYLQPFVSIAGLLDLISFFYCIWVFIIRPRNIKTNLDERRLSPASPPEVAGAWTIVGHLPRLIGSKPLFMVLAAISDKYGPICIVRFGMYPTLVVSSWEMSKECFTTNDRLFSTRPPSAAGKYLTKAMFAFSMYGPYWREIRYTFRC</sequence>
<evidence type="ECO:0000256" key="11">
    <source>
        <dbReference type="SAM" id="Phobius"/>
    </source>
</evidence>
<dbReference type="SUPFAM" id="SSF48264">
    <property type="entry name" value="Cytochrome P450"/>
    <property type="match status" value="1"/>
</dbReference>
<evidence type="ECO:0000256" key="3">
    <source>
        <dbReference type="ARBA" id="ARBA00004913"/>
    </source>
</evidence>
<proteinExistence type="predicted"/>
<comment type="cofactor">
    <cofactor evidence="1">
        <name>heme</name>
        <dbReference type="ChEBI" id="CHEBI:30413"/>
    </cofactor>
</comment>
<gene>
    <name evidence="12" type="ORF">C5167_021175</name>
</gene>
<evidence type="ECO:0000256" key="4">
    <source>
        <dbReference type="ARBA" id="ARBA00022617"/>
    </source>
</evidence>
<dbReference type="GO" id="GO:0016020">
    <property type="term" value="C:membrane"/>
    <property type="evidence" value="ECO:0007669"/>
    <property type="project" value="UniProtKB-SubCell"/>
</dbReference>
<evidence type="ECO:0008006" key="14">
    <source>
        <dbReference type="Google" id="ProtNLM"/>
    </source>
</evidence>
<reference evidence="12 13" key="1">
    <citation type="journal article" date="2018" name="Science">
        <title>The opium poppy genome and morphinan production.</title>
        <authorList>
            <person name="Guo L."/>
            <person name="Winzer T."/>
            <person name="Yang X."/>
            <person name="Li Y."/>
            <person name="Ning Z."/>
            <person name="He Z."/>
            <person name="Teodor R."/>
            <person name="Lu Y."/>
            <person name="Bowser T.A."/>
            <person name="Graham I.A."/>
            <person name="Ye K."/>
        </authorList>
    </citation>
    <scope>NUCLEOTIDE SEQUENCE [LARGE SCALE GENOMIC DNA]</scope>
    <source>
        <strain evidence="13">cv. HN1</strain>
        <tissue evidence="12">Leaves</tissue>
    </source>
</reference>
<evidence type="ECO:0000256" key="2">
    <source>
        <dbReference type="ARBA" id="ARBA00004167"/>
    </source>
</evidence>
<keyword evidence="7 11" id="KW-1133">Transmembrane helix</keyword>
<dbReference type="PANTHER" id="PTHR47947:SF26">
    <property type="entry name" value="CYTOCHROME P450"/>
    <property type="match status" value="1"/>
</dbReference>
<dbReference type="OMA" id="ARSCVFI"/>
<dbReference type="InterPro" id="IPR036396">
    <property type="entry name" value="Cyt_P450_sf"/>
</dbReference>
<dbReference type="GO" id="GO:0004497">
    <property type="term" value="F:monooxygenase activity"/>
    <property type="evidence" value="ECO:0007669"/>
    <property type="project" value="InterPro"/>
</dbReference>
<evidence type="ECO:0000256" key="10">
    <source>
        <dbReference type="ARBA" id="ARBA00023136"/>
    </source>
</evidence>
<dbReference type="GO" id="GO:0016705">
    <property type="term" value="F:oxidoreductase activity, acting on paired donors, with incorporation or reduction of molecular oxygen"/>
    <property type="evidence" value="ECO:0007669"/>
    <property type="project" value="InterPro"/>
</dbReference>
<keyword evidence="9" id="KW-0408">Iron</keyword>
<evidence type="ECO:0000256" key="6">
    <source>
        <dbReference type="ARBA" id="ARBA00022723"/>
    </source>
</evidence>
<dbReference type="GO" id="GO:0033075">
    <property type="term" value="P:isoquinoline alkaloid biosynthetic process"/>
    <property type="evidence" value="ECO:0007669"/>
    <property type="project" value="UniProtKB-ARBA"/>
</dbReference>
<evidence type="ECO:0000313" key="13">
    <source>
        <dbReference type="Proteomes" id="UP000316621"/>
    </source>
</evidence>
<keyword evidence="8" id="KW-0560">Oxidoreductase</keyword>
<evidence type="ECO:0000256" key="7">
    <source>
        <dbReference type="ARBA" id="ARBA00022989"/>
    </source>
</evidence>
<keyword evidence="6" id="KW-0479">Metal-binding</keyword>
<dbReference type="Proteomes" id="UP000316621">
    <property type="component" value="Chromosome 2"/>
</dbReference>
<organism evidence="12 13">
    <name type="scientific">Papaver somniferum</name>
    <name type="common">Opium poppy</name>
    <dbReference type="NCBI Taxonomy" id="3469"/>
    <lineage>
        <taxon>Eukaryota</taxon>
        <taxon>Viridiplantae</taxon>
        <taxon>Streptophyta</taxon>
        <taxon>Embryophyta</taxon>
        <taxon>Tracheophyta</taxon>
        <taxon>Spermatophyta</taxon>
        <taxon>Magnoliopsida</taxon>
        <taxon>Ranunculales</taxon>
        <taxon>Papaveraceae</taxon>
        <taxon>Papaveroideae</taxon>
        <taxon>Papaver</taxon>
    </lineage>
</organism>
<dbReference type="InterPro" id="IPR050651">
    <property type="entry name" value="Plant_Cytochrome_P450_Monoox"/>
</dbReference>
<comment type="subcellular location">
    <subcellularLocation>
        <location evidence="2">Membrane</location>
        <topology evidence="2">Single-pass membrane protein</topology>
    </subcellularLocation>
</comment>
<dbReference type="AlphaFoldDB" id="A0A4Y7IY68"/>
<dbReference type="Gene3D" id="1.10.630.10">
    <property type="entry name" value="Cytochrome P450"/>
    <property type="match status" value="1"/>
</dbReference>
<accession>A0A4Y7IY68</accession>
<comment type="pathway">
    <text evidence="3">Alkaloid biosynthesis.</text>
</comment>
<dbReference type="PANTHER" id="PTHR47947">
    <property type="entry name" value="CYTOCHROME P450 82C3-RELATED"/>
    <property type="match status" value="1"/>
</dbReference>
<name>A0A4Y7IY68_PAPSO</name>
<keyword evidence="4" id="KW-0349">Heme</keyword>
<dbReference type="Pfam" id="PF00067">
    <property type="entry name" value="p450"/>
    <property type="match status" value="1"/>
</dbReference>
<dbReference type="GO" id="GO:0005506">
    <property type="term" value="F:iron ion binding"/>
    <property type="evidence" value="ECO:0007669"/>
    <property type="project" value="InterPro"/>
</dbReference>
<dbReference type="Gramene" id="RZC52740">
    <property type="protein sequence ID" value="RZC52740"/>
    <property type="gene ID" value="C5167_021175"/>
</dbReference>
<evidence type="ECO:0000256" key="9">
    <source>
        <dbReference type="ARBA" id="ARBA00023004"/>
    </source>
</evidence>
<protein>
    <recommendedName>
        <fullName evidence="14">Cytochrome P450</fullName>
    </recommendedName>
</protein>
<dbReference type="EMBL" id="CM010716">
    <property type="protein sequence ID" value="RZC52740.1"/>
    <property type="molecule type" value="Genomic_DNA"/>
</dbReference>
<keyword evidence="10 11" id="KW-0472">Membrane</keyword>